<protein>
    <submittedName>
        <fullName evidence="3">Putative lipoprotein</fullName>
    </submittedName>
</protein>
<evidence type="ECO:0000256" key="1">
    <source>
        <dbReference type="SAM" id="SignalP"/>
    </source>
</evidence>
<proteinExistence type="predicted"/>
<dbReference type="OrthoDB" id="9809482at2"/>
<organism evidence="3 4">
    <name type="scientific">Fibrobacter succinogenes (strain ATCC 19169 / S85)</name>
    <dbReference type="NCBI Taxonomy" id="59374"/>
    <lineage>
        <taxon>Bacteria</taxon>
        <taxon>Pseudomonadati</taxon>
        <taxon>Fibrobacterota</taxon>
        <taxon>Fibrobacteria</taxon>
        <taxon>Fibrobacterales</taxon>
        <taxon>Fibrobacteraceae</taxon>
        <taxon>Fibrobacter</taxon>
    </lineage>
</organism>
<dbReference type="PATRIC" id="fig|59374.8.peg.1099"/>
<evidence type="ECO:0000313" key="5">
    <source>
        <dbReference type="Proteomes" id="UP000001497"/>
    </source>
</evidence>
<dbReference type="EMBL" id="CP002158">
    <property type="protein sequence ID" value="ADL26873.1"/>
    <property type="molecule type" value="Genomic_DNA"/>
</dbReference>
<name>C9RMT4_FIBSS</name>
<evidence type="ECO:0000313" key="4">
    <source>
        <dbReference type="Proteomes" id="UP000000517"/>
    </source>
</evidence>
<feature type="chain" id="PRO_5003001400" evidence="1">
    <location>
        <begin position="25"/>
        <end position="542"/>
    </location>
</feature>
<reference evidence="4" key="2">
    <citation type="submission" date="2010-08" db="EMBL/GenBank/DDBJ databases">
        <title>Complete sequence of Fibrobacter succinogenes subsp. succinogenes S85.</title>
        <authorList>
            <person name="Durkin A.S."/>
            <person name="Nelson K.E."/>
            <person name="Morrison M."/>
            <person name="Forsberg C.W."/>
            <person name="Wilson D.B."/>
            <person name="Russell J.B."/>
            <person name="Cann I.K.O."/>
            <person name="Mackie R.I."/>
            <person name="White B.A."/>
        </authorList>
    </citation>
    <scope>NUCLEOTIDE SEQUENCE [LARGE SCALE GENOMIC DNA]</scope>
    <source>
        <strain evidence="4">ATCC 19169 / S85</strain>
    </source>
</reference>
<reference evidence="3" key="3">
    <citation type="submission" date="2010-08" db="EMBL/GenBank/DDBJ databases">
        <authorList>
            <person name="Durkin A.S."/>
            <person name="Nelson K.E."/>
            <person name="Morrison M."/>
            <person name="Forsberg C.W."/>
            <person name="Wilson D.B."/>
            <person name="Russell J.B."/>
            <person name="Cann I.K.O."/>
            <person name="Mackie R.I."/>
            <person name="White B.A."/>
        </authorList>
    </citation>
    <scope>NUCLEOTIDE SEQUENCE</scope>
    <source>
        <strain evidence="3">S85</strain>
    </source>
</reference>
<dbReference type="RefSeq" id="WP_014545474.1">
    <property type="nucleotide sequence ID" value="NC_013410.1"/>
</dbReference>
<keyword evidence="3" id="KW-0449">Lipoprotein</keyword>
<gene>
    <name evidence="2" type="ordered locus">Fisuc_0702</name>
    <name evidence="3" type="ordered locus">FSU_1138</name>
</gene>
<dbReference type="KEGG" id="fsc:FSU_1138"/>
<dbReference type="PROSITE" id="PS51257">
    <property type="entry name" value="PROKAR_LIPOPROTEIN"/>
    <property type="match status" value="1"/>
</dbReference>
<sequence length="542" mass="59431">MLCSQKFFKPYILAAIAVSATFVACGDSDTVAPPPSFESSSSNGGIFASSSSVIIAGSSSDFAVSSSSVALSSSQIAPSSSSAQPPIIKTKEAICGDMWCARRDRDSRVNTGFDAGFETSGYWFDESDTEYQTEGSTITWEGFDNRDCTFADDCFADMIEQCGGICVTQTLVKRDQVNNLYASIGFNVAGVDEQNKRIVTDISELEGLCVVYTSDTEVYLEMHIDDVSNKYLALDFPRATLPQASTPVMKDFTWKDFKQDGTGNMRISGEDAAKSLVSLMFTLKGSQDASNHFNIMSIGRYGTCRTVANVDSVAQLSKSPFRTWHGSRDFEIKTGYDNGSKTSGIWFSIFDDQQNGASSITWPIDPPYDNFSEDSFDSWRMELIEECKGICAEYYLNKFQFPDEKEPFVGIGIIIAGEEINPESNISYLTTIDATNMGGVCVSYTSDNDMYIQMGLGDKKDEELNYALPIVSIPASKEVNTVYVKWSQFQQPSWYDGDKKITGAEAAKSLAAVHFLAHGQSGSAGKFNIMSIGPYNRGYCYP</sequence>
<dbReference type="EMBL" id="CP001792">
    <property type="protein sequence ID" value="ACX74312.1"/>
    <property type="molecule type" value="Genomic_DNA"/>
</dbReference>
<reference evidence="2 5" key="1">
    <citation type="submission" date="2009-10" db="EMBL/GenBank/DDBJ databases">
        <title>Complete sequence of Fibrobacter succinogenes subsp. succinogenes S85.</title>
        <authorList>
            <consortium name="US DOE Joint Genome Institute"/>
            <person name="Lucas S."/>
            <person name="Copeland A."/>
            <person name="Lapidus A."/>
            <person name="Glavina del Rio T."/>
            <person name="Tice H."/>
            <person name="Bruce D."/>
            <person name="Goodwin L."/>
            <person name="Pitluck S."/>
            <person name="Chertkov O."/>
            <person name="Detter J.C."/>
            <person name="Han C."/>
            <person name="Tapia R."/>
            <person name="Larimer F."/>
            <person name="Land M."/>
            <person name="Hauser L."/>
            <person name="Kyrpides N."/>
            <person name="Mikhailova N."/>
            <person name="Weimer P.J."/>
            <person name="Stevenson D.M."/>
            <person name="Boyum J."/>
            <person name="Brumm P.I."/>
            <person name="Mead D."/>
        </authorList>
    </citation>
    <scope>NUCLEOTIDE SEQUENCE [LARGE SCALE GENOMIC DNA]</scope>
    <source>
        <strain evidence="5">ATCC 19169 / S85</strain>
        <strain evidence="2">S85</strain>
    </source>
</reference>
<feature type="signal peptide" evidence="1">
    <location>
        <begin position="1"/>
        <end position="24"/>
    </location>
</feature>
<dbReference type="HOGENOM" id="CLU_530752_0_0_0"/>
<keyword evidence="1" id="KW-0732">Signal</keyword>
<dbReference type="Proteomes" id="UP000000517">
    <property type="component" value="Chromosome"/>
</dbReference>
<evidence type="ECO:0000313" key="2">
    <source>
        <dbReference type="EMBL" id="ACX74312.1"/>
    </source>
</evidence>
<evidence type="ECO:0000313" key="3">
    <source>
        <dbReference type="EMBL" id="ADL26873.1"/>
    </source>
</evidence>
<keyword evidence="5" id="KW-1185">Reference proteome</keyword>
<dbReference type="KEGG" id="fsu:Fisuc_0702"/>
<accession>C9RMT4</accession>
<dbReference type="AlphaFoldDB" id="C9RMT4"/>
<dbReference type="Proteomes" id="UP000001497">
    <property type="component" value="Chromosome"/>
</dbReference>